<dbReference type="EMBL" id="LAZR01001702">
    <property type="protein sequence ID" value="KKN40503.1"/>
    <property type="molecule type" value="Genomic_DNA"/>
</dbReference>
<reference evidence="1" key="1">
    <citation type="journal article" date="2015" name="Nature">
        <title>Complex archaea that bridge the gap between prokaryotes and eukaryotes.</title>
        <authorList>
            <person name="Spang A."/>
            <person name="Saw J.H."/>
            <person name="Jorgensen S.L."/>
            <person name="Zaremba-Niedzwiedzka K."/>
            <person name="Martijn J."/>
            <person name="Lind A.E."/>
            <person name="van Eijk R."/>
            <person name="Schleper C."/>
            <person name="Guy L."/>
            <person name="Ettema T.J."/>
        </authorList>
    </citation>
    <scope>NUCLEOTIDE SEQUENCE</scope>
</reference>
<evidence type="ECO:0000313" key="1">
    <source>
        <dbReference type="EMBL" id="KKN40503.1"/>
    </source>
</evidence>
<protein>
    <submittedName>
        <fullName evidence="1">Uncharacterized protein</fullName>
    </submittedName>
</protein>
<name>A0A0F9TGB8_9ZZZZ</name>
<proteinExistence type="predicted"/>
<dbReference type="AlphaFoldDB" id="A0A0F9TGB8"/>
<accession>A0A0F9TGB8</accession>
<gene>
    <name evidence="1" type="ORF">LCGC14_0732920</name>
</gene>
<organism evidence="1">
    <name type="scientific">marine sediment metagenome</name>
    <dbReference type="NCBI Taxonomy" id="412755"/>
    <lineage>
        <taxon>unclassified sequences</taxon>
        <taxon>metagenomes</taxon>
        <taxon>ecological metagenomes</taxon>
    </lineage>
</organism>
<comment type="caution">
    <text evidence="1">The sequence shown here is derived from an EMBL/GenBank/DDBJ whole genome shotgun (WGS) entry which is preliminary data.</text>
</comment>
<sequence length="79" mass="8894">MVAKIKVEDLPEEVLTKLGINVNGSRAMDNRLVVMAMIMRDISGLTSRDALWILRSVIKLIEGARDKKARDKKDEADIK</sequence>